<sequence length="154" mass="16586">MYFTLVLSASAFSTGAYSAYHLTLVTPPARRQLAVANITQCKPTACALGQLPAQATVERAGRDSDHVLHAYGTVSCVDVCGRQIRVLGALVRRVARPARDRRPIHGQVGAGRVLAGVGAISYAVLNREAVDVRLMHKALELLRLVALTDNEAWK</sequence>
<name>A0A6A3KRJ3_9STRA</name>
<dbReference type="Proteomes" id="UP000429607">
    <property type="component" value="Unassembled WGS sequence"/>
</dbReference>
<evidence type="ECO:0000313" key="2">
    <source>
        <dbReference type="EMBL" id="KAE9324478.1"/>
    </source>
</evidence>
<accession>A0A6A3KRJ3</accession>
<evidence type="ECO:0000313" key="3">
    <source>
        <dbReference type="Proteomes" id="UP000429607"/>
    </source>
</evidence>
<keyword evidence="4" id="KW-1185">Reference proteome</keyword>
<dbReference type="EMBL" id="QXFT01001238">
    <property type="protein sequence ID" value="KAE9324478.1"/>
    <property type="molecule type" value="Genomic_DNA"/>
</dbReference>
<dbReference type="AlphaFoldDB" id="A0A6A3KRJ3"/>
<reference evidence="1 3" key="1">
    <citation type="submission" date="2018-09" db="EMBL/GenBank/DDBJ databases">
        <title>Genomic investigation of the strawberry pathogen Phytophthora fragariae indicates pathogenicity is determined by transcriptional variation in three key races.</title>
        <authorList>
            <person name="Adams T.M."/>
            <person name="Armitage A.D."/>
            <person name="Sobczyk M.K."/>
            <person name="Bates H.J."/>
            <person name="Dunwell J.M."/>
            <person name="Nellist C.F."/>
            <person name="Harrison R.J."/>
        </authorList>
    </citation>
    <scope>NUCLEOTIDE SEQUENCE [LARGE SCALE GENOMIC DNA]</scope>
    <source>
        <strain evidence="1 3">SCRP249</strain>
        <strain evidence="2 4">SCRP333</strain>
    </source>
</reference>
<dbReference type="EMBL" id="QXFV01001415">
    <property type="protein sequence ID" value="KAE9006433.1"/>
    <property type="molecule type" value="Genomic_DNA"/>
</dbReference>
<dbReference type="Proteomes" id="UP000434957">
    <property type="component" value="Unassembled WGS sequence"/>
</dbReference>
<organism evidence="1 3">
    <name type="scientific">Phytophthora rubi</name>
    <dbReference type="NCBI Taxonomy" id="129364"/>
    <lineage>
        <taxon>Eukaryota</taxon>
        <taxon>Sar</taxon>
        <taxon>Stramenopiles</taxon>
        <taxon>Oomycota</taxon>
        <taxon>Peronosporomycetes</taxon>
        <taxon>Peronosporales</taxon>
        <taxon>Peronosporaceae</taxon>
        <taxon>Phytophthora</taxon>
    </lineage>
</organism>
<comment type="caution">
    <text evidence="1">The sequence shown here is derived from an EMBL/GenBank/DDBJ whole genome shotgun (WGS) entry which is preliminary data.</text>
</comment>
<evidence type="ECO:0000313" key="1">
    <source>
        <dbReference type="EMBL" id="KAE9006433.1"/>
    </source>
</evidence>
<evidence type="ECO:0000313" key="4">
    <source>
        <dbReference type="Proteomes" id="UP000434957"/>
    </source>
</evidence>
<proteinExistence type="predicted"/>
<protein>
    <submittedName>
        <fullName evidence="1">Uncharacterized protein</fullName>
    </submittedName>
</protein>
<gene>
    <name evidence="1" type="ORF">PR001_g17212</name>
    <name evidence="2" type="ORF">PR003_g16724</name>
</gene>